<dbReference type="GO" id="GO:0005634">
    <property type="term" value="C:nucleus"/>
    <property type="evidence" value="ECO:0007669"/>
    <property type="project" value="TreeGrafter"/>
</dbReference>
<dbReference type="InterPro" id="IPR028002">
    <property type="entry name" value="Myb_DNA-bind_5"/>
</dbReference>
<protein>
    <recommendedName>
        <fullName evidence="2">Myb/SANT-like DNA-binding domain-containing protein</fullName>
    </recommendedName>
</protein>
<feature type="compositionally biased region" description="Basic and acidic residues" evidence="1">
    <location>
        <begin position="178"/>
        <end position="200"/>
    </location>
</feature>
<dbReference type="Pfam" id="PF13873">
    <property type="entry name" value="Myb_DNA-bind_5"/>
    <property type="match status" value="1"/>
</dbReference>
<dbReference type="PANTHER" id="PTHR23098:SF16">
    <property type="entry name" value="REGULATORY PROTEIN ZESTE"/>
    <property type="match status" value="1"/>
</dbReference>
<evidence type="ECO:0000313" key="4">
    <source>
        <dbReference type="Proteomes" id="UP000694400"/>
    </source>
</evidence>
<accession>A0A8B9TS93</accession>
<dbReference type="Ensembl" id="ENSAPLT00020026539.1">
    <property type="protein sequence ID" value="ENSAPLP00020024612.1"/>
    <property type="gene ID" value="ENSAPLG00020016953.1"/>
</dbReference>
<dbReference type="PANTHER" id="PTHR23098">
    <property type="entry name" value="AGAP001331-PA-RELATED"/>
    <property type="match status" value="1"/>
</dbReference>
<name>A0A8B9TS93_ANAPL</name>
<dbReference type="Proteomes" id="UP000694400">
    <property type="component" value="Chromosome 26"/>
</dbReference>
<reference evidence="3" key="2">
    <citation type="submission" date="2025-08" db="UniProtKB">
        <authorList>
            <consortium name="Ensembl"/>
        </authorList>
    </citation>
    <scope>IDENTIFICATION</scope>
</reference>
<organism evidence="3 4">
    <name type="scientific">Anas platyrhynchos</name>
    <name type="common">Mallard</name>
    <name type="synonym">Anas boschas</name>
    <dbReference type="NCBI Taxonomy" id="8839"/>
    <lineage>
        <taxon>Eukaryota</taxon>
        <taxon>Metazoa</taxon>
        <taxon>Chordata</taxon>
        <taxon>Craniata</taxon>
        <taxon>Vertebrata</taxon>
        <taxon>Euteleostomi</taxon>
        <taxon>Archelosauria</taxon>
        <taxon>Archosauria</taxon>
        <taxon>Dinosauria</taxon>
        <taxon>Saurischia</taxon>
        <taxon>Theropoda</taxon>
        <taxon>Coelurosauria</taxon>
        <taxon>Aves</taxon>
        <taxon>Neognathae</taxon>
        <taxon>Galloanserae</taxon>
        <taxon>Anseriformes</taxon>
        <taxon>Anatidae</taxon>
        <taxon>Anatinae</taxon>
        <taxon>Anas</taxon>
    </lineage>
</organism>
<dbReference type="AlphaFoldDB" id="A0A8B9TS93"/>
<reference evidence="3" key="3">
    <citation type="submission" date="2025-09" db="UniProtKB">
        <authorList>
            <consortium name="Ensembl"/>
        </authorList>
    </citation>
    <scope>IDENTIFICATION</scope>
</reference>
<evidence type="ECO:0000313" key="3">
    <source>
        <dbReference type="Ensembl" id="ENSAPLP00020024612.1"/>
    </source>
</evidence>
<evidence type="ECO:0000259" key="2">
    <source>
        <dbReference type="Pfam" id="PF13873"/>
    </source>
</evidence>
<feature type="region of interest" description="Disordered" evidence="1">
    <location>
        <begin position="84"/>
        <end position="133"/>
    </location>
</feature>
<feature type="domain" description="Myb/SANT-like DNA-binding" evidence="2">
    <location>
        <begin position="16"/>
        <end position="91"/>
    </location>
</feature>
<reference evidence="3" key="1">
    <citation type="submission" date="2019-08" db="EMBL/GenBank/DDBJ databases">
        <title>Three high-quality genomes provides insights into domestication of ducks.</title>
        <authorList>
            <person name="Hou Z.C."/>
            <person name="Zhu F."/>
            <person name="Yin Z.T."/>
            <person name="Zhang F."/>
        </authorList>
    </citation>
    <scope>NUCLEOTIDE SEQUENCE [LARGE SCALE GENOMIC DNA]</scope>
</reference>
<proteinExistence type="predicted"/>
<sequence>MAAAAGGAARRGLLKRKPNFTLQEIEILMSEVLRYEPLLFGAAASTVNAYEKQKIWWRITNKINAAGRNQRDIGEVKNRWRGLRRRANDKITRHRQERQGPAARPAVRPGTGTGTGTGPAPGPGPGSLAWSRPADVHGVMGQQHDSPRGCALSPAGDRVWGWGCHQGVDLTTFPARPGVKEEPVKEEPVEVKTEPFHDPADSIPARRLPRGSTRPPGEGWSPPRPPQPDLPLGGLGGQPEPPGCDFPSIIFEQEPEHLSDCSLGEPGGAPGTAEGTPESARLSPAEQRLIQCNERLVQEMRAFRRECAESRRETAAVLRSIAQALGGLSASLAQIRERYLGGPPAPQP</sequence>
<feature type="region of interest" description="Disordered" evidence="1">
    <location>
        <begin position="172"/>
        <end position="285"/>
    </location>
</feature>
<evidence type="ECO:0000256" key="1">
    <source>
        <dbReference type="SAM" id="MobiDB-lite"/>
    </source>
</evidence>